<dbReference type="AlphaFoldDB" id="A0A0D6P2A1"/>
<reference evidence="8 9" key="1">
    <citation type="submission" date="2012-11" db="EMBL/GenBank/DDBJ databases">
        <title>Whole genome sequence of Acidisphaera rubrifaciens HS-AP3.</title>
        <authorList>
            <person name="Azuma Y."/>
            <person name="Higashiura N."/>
            <person name="Hirakawa H."/>
            <person name="Matsushita K."/>
        </authorList>
    </citation>
    <scope>NUCLEOTIDE SEQUENCE [LARGE SCALE GENOMIC DNA]</scope>
    <source>
        <strain evidence="8 9">HS-AP3</strain>
    </source>
</reference>
<evidence type="ECO:0000256" key="6">
    <source>
        <dbReference type="HAMAP-Rule" id="MF_00653"/>
    </source>
</evidence>
<keyword evidence="4 6" id="KW-0813">Transport</keyword>
<organism evidence="8 9">
    <name type="scientific">Acidisphaera rubrifaciens HS-AP3</name>
    <dbReference type="NCBI Taxonomy" id="1231350"/>
    <lineage>
        <taxon>Bacteria</taxon>
        <taxon>Pseudomonadati</taxon>
        <taxon>Pseudomonadota</taxon>
        <taxon>Alphaproteobacteria</taxon>
        <taxon>Acetobacterales</taxon>
        <taxon>Acetobacteraceae</taxon>
        <taxon>Acidisphaera</taxon>
    </lineage>
</organism>
<comment type="pathway">
    <text evidence="1 6">Cofactor biosynthesis; pyrroloquinoline quinone biosynthesis.</text>
</comment>
<dbReference type="EMBL" id="BANB01000001">
    <property type="protein sequence ID" value="GAN75782.1"/>
    <property type="molecule type" value="Genomic_DNA"/>
</dbReference>
<evidence type="ECO:0000256" key="1">
    <source>
        <dbReference type="ARBA" id="ARBA00004886"/>
    </source>
</evidence>
<dbReference type="GO" id="GO:0018189">
    <property type="term" value="P:pyrroloquinoline quinone biosynthetic process"/>
    <property type="evidence" value="ECO:0007669"/>
    <property type="project" value="UniProtKB-UniRule"/>
</dbReference>
<accession>A0A0D6P2A1</accession>
<comment type="similarity">
    <text evidence="2 6">Belongs to the PqqB family.</text>
</comment>
<dbReference type="UniPathway" id="UPA00539"/>
<comment type="caution">
    <text evidence="8">The sequence shown here is derived from an EMBL/GenBank/DDBJ whole genome shotgun (WGS) entry which is preliminary data.</text>
</comment>
<sequence length="268" mass="28267">MRPGTQASVGFSADGGAHWLIVGASPDLRQQILACPQLHPHLDRHGQRVSPIAAVAVVNADVDGIAGLIVLRERQRLTILGARPVLDILGANPVFDVLDPGVVERIALTPDEAFDVGHGLRLTLLPMPGKIPLYLEDRGAATAQAGPTYAALVEAHGRRAIFAPACAQITPDVHARLARADLLFFDGTLFTDDEMIAAGVGTKTGARMGHVAMSGPDGSLARLSDLPGRRIYVHINNTNPVHRVDSPERAAVEAAGFAVGHDGMEIVL</sequence>
<evidence type="ECO:0000256" key="2">
    <source>
        <dbReference type="ARBA" id="ARBA00008481"/>
    </source>
</evidence>
<evidence type="ECO:0000259" key="7">
    <source>
        <dbReference type="Pfam" id="PF12706"/>
    </source>
</evidence>
<dbReference type="InterPro" id="IPR036866">
    <property type="entry name" value="RibonucZ/Hydroxyglut_hydro"/>
</dbReference>
<dbReference type="HAMAP" id="MF_00653">
    <property type="entry name" value="PQQ_syn_PqqB"/>
    <property type="match status" value="1"/>
</dbReference>
<dbReference type="Pfam" id="PF12706">
    <property type="entry name" value="Lactamase_B_2"/>
    <property type="match status" value="1"/>
</dbReference>
<keyword evidence="9" id="KW-1185">Reference proteome</keyword>
<dbReference type="Gene3D" id="3.60.15.10">
    <property type="entry name" value="Ribonuclease Z/Hydroxyacylglutathione hydrolase-like"/>
    <property type="match status" value="1"/>
</dbReference>
<dbReference type="InterPro" id="IPR001279">
    <property type="entry name" value="Metallo-B-lactamas"/>
</dbReference>
<comment type="function">
    <text evidence="6">May be involved in the transport of PQQ or its precursor to the periplasm.</text>
</comment>
<dbReference type="SUPFAM" id="SSF56281">
    <property type="entry name" value="Metallo-hydrolase/oxidoreductase"/>
    <property type="match status" value="1"/>
</dbReference>
<evidence type="ECO:0000313" key="8">
    <source>
        <dbReference type="EMBL" id="GAN75782.1"/>
    </source>
</evidence>
<dbReference type="NCBIfam" id="TIGR02108">
    <property type="entry name" value="PQQ_syn_pqqB"/>
    <property type="match status" value="1"/>
</dbReference>
<evidence type="ECO:0000256" key="4">
    <source>
        <dbReference type="ARBA" id="ARBA00022448"/>
    </source>
</evidence>
<keyword evidence="5 6" id="KW-0884">PQQ biosynthesis</keyword>
<protein>
    <recommendedName>
        <fullName evidence="3 6">Coenzyme PQQ synthesis protein B</fullName>
    </recommendedName>
    <alternativeName>
        <fullName evidence="6">Pyrroloquinoline quinone biosynthesis protein B</fullName>
    </alternativeName>
</protein>
<dbReference type="InterPro" id="IPR011842">
    <property type="entry name" value="PQQ_synth_PqqB"/>
</dbReference>
<dbReference type="Proteomes" id="UP000032680">
    <property type="component" value="Unassembled WGS sequence"/>
</dbReference>
<proteinExistence type="inferred from homology"/>
<name>A0A0D6P2A1_9PROT</name>
<evidence type="ECO:0000256" key="5">
    <source>
        <dbReference type="ARBA" id="ARBA00022905"/>
    </source>
</evidence>
<feature type="domain" description="Metallo-beta-lactamase" evidence="7">
    <location>
        <begin position="18"/>
        <end position="234"/>
    </location>
</feature>
<evidence type="ECO:0000313" key="9">
    <source>
        <dbReference type="Proteomes" id="UP000032680"/>
    </source>
</evidence>
<evidence type="ECO:0000256" key="3">
    <source>
        <dbReference type="ARBA" id="ARBA00015084"/>
    </source>
</evidence>
<gene>
    <name evidence="6" type="primary">pqqB</name>
    <name evidence="8" type="ORF">Asru_0001_03</name>
</gene>